<protein>
    <submittedName>
        <fullName evidence="1">Uncharacterized protein</fullName>
    </submittedName>
</protein>
<accession>A0ACC3CS85</accession>
<name>A0ACC3CS85_9PEZI</name>
<comment type="caution">
    <text evidence="1">The sequence shown here is derived from an EMBL/GenBank/DDBJ whole genome shotgun (WGS) entry which is preliminary data.</text>
</comment>
<proteinExistence type="predicted"/>
<gene>
    <name evidence="1" type="ORF">LTS18_002079</name>
</gene>
<dbReference type="EMBL" id="JAWDJW010012375">
    <property type="protein sequence ID" value="KAK3044138.1"/>
    <property type="molecule type" value="Genomic_DNA"/>
</dbReference>
<dbReference type="Proteomes" id="UP001186974">
    <property type="component" value="Unassembled WGS sequence"/>
</dbReference>
<reference evidence="1" key="1">
    <citation type="submission" date="2024-09" db="EMBL/GenBank/DDBJ databases">
        <title>Black Yeasts Isolated from many extreme environments.</title>
        <authorList>
            <person name="Coleine C."/>
            <person name="Stajich J.E."/>
            <person name="Selbmann L."/>
        </authorList>
    </citation>
    <scope>NUCLEOTIDE SEQUENCE</scope>
    <source>
        <strain evidence="1">CCFEE 5737</strain>
    </source>
</reference>
<sequence length="131" mass="14027">MAADMSTAIDEKHVASTIAMDASESDSPSSSFGGQKEDVTDMKRLGKKQQFTAITCRILYNTDLLAAQIRIMVDHGLHWLNGNSVFSTGVYAGGFAGLFWSFLITCILSAPIVASLAEMDSMAPTSGGQYH</sequence>
<evidence type="ECO:0000313" key="2">
    <source>
        <dbReference type="Proteomes" id="UP001186974"/>
    </source>
</evidence>
<keyword evidence="2" id="KW-1185">Reference proteome</keyword>
<evidence type="ECO:0000313" key="1">
    <source>
        <dbReference type="EMBL" id="KAK3044138.1"/>
    </source>
</evidence>
<organism evidence="1 2">
    <name type="scientific">Coniosporium uncinatum</name>
    <dbReference type="NCBI Taxonomy" id="93489"/>
    <lineage>
        <taxon>Eukaryota</taxon>
        <taxon>Fungi</taxon>
        <taxon>Dikarya</taxon>
        <taxon>Ascomycota</taxon>
        <taxon>Pezizomycotina</taxon>
        <taxon>Dothideomycetes</taxon>
        <taxon>Dothideomycetes incertae sedis</taxon>
        <taxon>Coniosporium</taxon>
    </lineage>
</organism>